<evidence type="ECO:0000256" key="4">
    <source>
        <dbReference type="SAM" id="MobiDB-lite"/>
    </source>
</evidence>
<evidence type="ECO:0000256" key="1">
    <source>
        <dbReference type="ARBA" id="ARBA00022723"/>
    </source>
</evidence>
<evidence type="ECO:0008006" key="7">
    <source>
        <dbReference type="Google" id="ProtNLM"/>
    </source>
</evidence>
<dbReference type="InterPro" id="IPR017907">
    <property type="entry name" value="Znf_RING_CS"/>
</dbReference>
<dbReference type="EMBL" id="NESQ01000177">
    <property type="protein sequence ID" value="PUU76756.1"/>
    <property type="molecule type" value="Genomic_DNA"/>
</dbReference>
<feature type="compositionally biased region" description="Polar residues" evidence="4">
    <location>
        <begin position="390"/>
        <end position="414"/>
    </location>
</feature>
<organism evidence="5 6">
    <name type="scientific">Tuber borchii</name>
    <name type="common">White truffle</name>
    <dbReference type="NCBI Taxonomy" id="42251"/>
    <lineage>
        <taxon>Eukaryota</taxon>
        <taxon>Fungi</taxon>
        <taxon>Dikarya</taxon>
        <taxon>Ascomycota</taxon>
        <taxon>Pezizomycotina</taxon>
        <taxon>Pezizomycetes</taxon>
        <taxon>Pezizales</taxon>
        <taxon>Tuberaceae</taxon>
        <taxon>Tuber</taxon>
    </lineage>
</organism>
<proteinExistence type="predicted"/>
<feature type="compositionally biased region" description="Polar residues" evidence="4">
    <location>
        <begin position="730"/>
        <end position="745"/>
    </location>
</feature>
<dbReference type="PROSITE" id="PS00518">
    <property type="entry name" value="ZF_RING_1"/>
    <property type="match status" value="1"/>
</dbReference>
<gene>
    <name evidence="5" type="ORF">B9Z19DRAFT_1129295</name>
</gene>
<feature type="region of interest" description="Disordered" evidence="4">
    <location>
        <begin position="1"/>
        <end position="28"/>
    </location>
</feature>
<dbReference type="OrthoDB" id="5410339at2759"/>
<accession>A0A2T6ZMT2</accession>
<dbReference type="GO" id="GO:0008270">
    <property type="term" value="F:zinc ion binding"/>
    <property type="evidence" value="ECO:0007669"/>
    <property type="project" value="UniProtKB-KW"/>
</dbReference>
<comment type="caution">
    <text evidence="5">The sequence shown here is derived from an EMBL/GenBank/DDBJ whole genome shotgun (WGS) entry which is preliminary data.</text>
</comment>
<evidence type="ECO:0000313" key="5">
    <source>
        <dbReference type="EMBL" id="PUU76756.1"/>
    </source>
</evidence>
<protein>
    <recommendedName>
        <fullName evidence="7">RING-type domain-containing protein</fullName>
    </recommendedName>
</protein>
<feature type="region of interest" description="Disordered" evidence="4">
    <location>
        <begin position="271"/>
        <end position="294"/>
    </location>
</feature>
<feature type="region of interest" description="Disordered" evidence="4">
    <location>
        <begin position="644"/>
        <end position="773"/>
    </location>
</feature>
<feature type="compositionally biased region" description="Polar residues" evidence="4">
    <location>
        <begin position="361"/>
        <end position="372"/>
    </location>
</feature>
<dbReference type="Proteomes" id="UP000244722">
    <property type="component" value="Unassembled WGS sequence"/>
</dbReference>
<evidence type="ECO:0000313" key="6">
    <source>
        <dbReference type="Proteomes" id="UP000244722"/>
    </source>
</evidence>
<keyword evidence="1" id="KW-0479">Metal-binding</keyword>
<feature type="region of interest" description="Disordered" evidence="4">
    <location>
        <begin position="360"/>
        <end position="414"/>
    </location>
</feature>
<sequence length="773" mass="84557">MPYDSYPPQAPLAEHTSQNTQAYPQHPPSQYPKATYCIQINPYPFCEHSQVPPQPRSGIMGAQQPSISPGPRIEMEPYRLPPYEVSSSYFPNYPCPGLESQGFFPSPTRLTPMQPSFPPIFTGYFFCFDQSCQYIQQGNSETHFTGMKYPPNCHTFYNLKPPYPARSGGAGLATEWWIGDPCFTAAGVSSPPALPIWGDNMSSFIGDPSPMQTHSIGNGCWPYGFNPPLTGSPIQGLGIRTNDTNPPAFENNNNHPPTVSVDAKASAFERNPSSSTSMRISHHPKLTNSNTHRGMDSAYSEGVINSSEPLTFRYTRDSGLESIGNFNNSIDNTRRDDESAIFLDDHMNSCLFQERIAFNIPTGSDHSPTRVPNNAHRKNPRSSDLDKNVFSRSQVSKISSNPNPTSVKSENYTTMPPLAPHTHTMAAHPTGHQKAALDKNTENMEANTKDALRETLVSSFNPLDPASPPHAAGSSPRIKFKAYKCCNCNTSHYEPFTSDQDICYNCNHTVCRACYNFWECCNCNTLGRFSNHTCEECRHEKCPRKCLFQIITKEVWLRVESLRATENRGTAEQQRGEGMHKLGRVGDSGKFCVGGRSGGNGPVGGNFKPGTAGEKEGALKSLVSLREKAKASSKSEVAEPLLPAAPSHHQRPGQSLPADASGPPVTGRANDGPGEDGIYHGTPKMGHENSNRSMAQPPWGLNHSSSASHTTSPSTLAESLESPLESPSSNRSHTSRVTTPVQRSTPRQEAENIQSLRDKEGCGDAKEPRPSAP</sequence>
<feature type="compositionally biased region" description="Low complexity" evidence="4">
    <location>
        <begin position="703"/>
        <end position="729"/>
    </location>
</feature>
<feature type="compositionally biased region" description="Basic and acidic residues" evidence="4">
    <location>
        <begin position="746"/>
        <end position="773"/>
    </location>
</feature>
<name>A0A2T6ZMT2_TUBBO</name>
<keyword evidence="6" id="KW-1185">Reference proteome</keyword>
<dbReference type="AlphaFoldDB" id="A0A2T6ZMT2"/>
<reference evidence="5 6" key="1">
    <citation type="submission" date="2017-04" db="EMBL/GenBank/DDBJ databases">
        <title>Draft genome sequence of Tuber borchii Vittad., a whitish edible truffle.</title>
        <authorList>
            <consortium name="DOE Joint Genome Institute"/>
            <person name="Murat C."/>
            <person name="Kuo A."/>
            <person name="Barry K.W."/>
            <person name="Clum A."/>
            <person name="Dockter R.B."/>
            <person name="Fauchery L."/>
            <person name="Iotti M."/>
            <person name="Kohler A."/>
            <person name="Labutti K."/>
            <person name="Lindquist E.A."/>
            <person name="Lipzen A."/>
            <person name="Ohm R.A."/>
            <person name="Wang M."/>
            <person name="Grigoriev I.V."/>
            <person name="Zambonelli A."/>
            <person name="Martin F.M."/>
        </authorList>
    </citation>
    <scope>NUCLEOTIDE SEQUENCE [LARGE SCALE GENOMIC DNA]</scope>
    <source>
        <strain evidence="5 6">Tbo3840</strain>
    </source>
</reference>
<evidence type="ECO:0000256" key="2">
    <source>
        <dbReference type="ARBA" id="ARBA00022771"/>
    </source>
</evidence>
<keyword evidence="2" id="KW-0863">Zinc-finger</keyword>
<evidence type="ECO:0000256" key="3">
    <source>
        <dbReference type="ARBA" id="ARBA00022833"/>
    </source>
</evidence>
<keyword evidence="3" id="KW-0862">Zinc</keyword>